<dbReference type="CDD" id="cd12914">
    <property type="entry name" value="PDC1_DGC_like"/>
    <property type="match status" value="1"/>
</dbReference>
<dbReference type="GO" id="GO:0052621">
    <property type="term" value="F:diguanylate cyclase activity"/>
    <property type="evidence" value="ECO:0007669"/>
    <property type="project" value="UniProtKB-EC"/>
</dbReference>
<gene>
    <name evidence="4" type="ORF">Azoinq_11930</name>
</gene>
<accession>A0A975SLI4</accession>
<dbReference type="NCBIfam" id="TIGR00254">
    <property type="entry name" value="GGDEF"/>
    <property type="match status" value="1"/>
</dbReference>
<dbReference type="FunFam" id="3.30.70.270:FF:000001">
    <property type="entry name" value="Diguanylate cyclase domain protein"/>
    <property type="match status" value="1"/>
</dbReference>
<evidence type="ECO:0000259" key="3">
    <source>
        <dbReference type="PROSITE" id="PS50887"/>
    </source>
</evidence>
<dbReference type="Pfam" id="PF00990">
    <property type="entry name" value="GGDEF"/>
    <property type="match status" value="1"/>
</dbReference>
<dbReference type="EC" id="2.7.7.65" evidence="1"/>
<dbReference type="Proteomes" id="UP000683428">
    <property type="component" value="Chromosome"/>
</dbReference>
<keyword evidence="5" id="KW-1185">Reference proteome</keyword>
<dbReference type="CDD" id="cd01949">
    <property type="entry name" value="GGDEF"/>
    <property type="match status" value="1"/>
</dbReference>
<evidence type="ECO:0000313" key="5">
    <source>
        <dbReference type="Proteomes" id="UP000683428"/>
    </source>
</evidence>
<proteinExistence type="predicted"/>
<dbReference type="SMART" id="SM00267">
    <property type="entry name" value="GGDEF"/>
    <property type="match status" value="1"/>
</dbReference>
<feature type="transmembrane region" description="Helical" evidence="2">
    <location>
        <begin position="288"/>
        <end position="310"/>
    </location>
</feature>
<reference evidence="4" key="1">
    <citation type="submission" date="2020-11" db="EMBL/GenBank/DDBJ databases">
        <title>Azospira inquinata sp. nov.</title>
        <authorList>
            <person name="Moe W.M."/>
            <person name="Mikes M.C."/>
        </authorList>
    </citation>
    <scope>NUCLEOTIDE SEQUENCE</scope>
    <source>
        <strain evidence="4">Azo-3</strain>
    </source>
</reference>
<dbReference type="PROSITE" id="PS50887">
    <property type="entry name" value="GGDEF"/>
    <property type="match status" value="1"/>
</dbReference>
<name>A0A975SLI4_9RHOO</name>
<evidence type="ECO:0000256" key="2">
    <source>
        <dbReference type="SAM" id="Phobius"/>
    </source>
</evidence>
<evidence type="ECO:0000313" key="4">
    <source>
        <dbReference type="EMBL" id="QWT48553.1"/>
    </source>
</evidence>
<dbReference type="AlphaFoldDB" id="A0A975SLI4"/>
<organism evidence="4 5">
    <name type="scientific">Azospira inquinata</name>
    <dbReference type="NCBI Taxonomy" id="2785627"/>
    <lineage>
        <taxon>Bacteria</taxon>
        <taxon>Pseudomonadati</taxon>
        <taxon>Pseudomonadota</taxon>
        <taxon>Betaproteobacteria</taxon>
        <taxon>Rhodocyclales</taxon>
        <taxon>Rhodocyclaceae</taxon>
        <taxon>Azospira</taxon>
    </lineage>
</organism>
<dbReference type="RefSeq" id="WP_216128789.1">
    <property type="nucleotide sequence ID" value="NZ_CP064782.1"/>
</dbReference>
<keyword evidence="2" id="KW-1133">Transmembrane helix</keyword>
<dbReference type="InterPro" id="IPR050469">
    <property type="entry name" value="Diguanylate_Cyclase"/>
</dbReference>
<dbReference type="PANTHER" id="PTHR45138">
    <property type="entry name" value="REGULATORY COMPONENTS OF SENSORY TRANSDUCTION SYSTEM"/>
    <property type="match status" value="1"/>
</dbReference>
<dbReference type="EMBL" id="CP064782">
    <property type="protein sequence ID" value="QWT48553.1"/>
    <property type="molecule type" value="Genomic_DNA"/>
</dbReference>
<feature type="domain" description="GGDEF" evidence="3">
    <location>
        <begin position="478"/>
        <end position="611"/>
    </location>
</feature>
<keyword evidence="2" id="KW-0472">Membrane</keyword>
<protein>
    <recommendedName>
        <fullName evidence="1">diguanylate cyclase</fullName>
        <ecNumber evidence="1">2.7.7.65</ecNumber>
    </recommendedName>
</protein>
<dbReference type="KEGG" id="aiq:Azoinq_11930"/>
<dbReference type="InterPro" id="IPR000160">
    <property type="entry name" value="GGDEF_dom"/>
</dbReference>
<evidence type="ECO:0000256" key="1">
    <source>
        <dbReference type="ARBA" id="ARBA00012528"/>
    </source>
</evidence>
<feature type="transmembrane region" description="Helical" evidence="2">
    <location>
        <begin position="26"/>
        <end position="46"/>
    </location>
</feature>
<sequence length="626" mass="70376">MPPAPQRQKSIVFWIHGPHLRTMRMFIAMAALSFLMLWTLGAYWIWKLEQDGLASAERRLEMQAFHATADLRRLMVLSQSYVMTAEGWLADEDHRDPRQDREFAQLVSNFSALSDNLILLRLIDRWGYLWVIPGQPNQAPIWVRDRDYFRAQLEPVTRGFFVGSPILSRVTHQWVLPISLPVRENSSDFTTATVALPLGPLQSKLGQNGTGLGGQLTLHRADGLVLLSTVPGLARAQPDPTFRPMEIRGTAALEDGLLQVRRQVPGFPLWVTYSQPAHTALASWHQEIAALLASLVVVSFAMIIAAWHHLRSITHNLRLADELQASEQLLLEAQYIGRMGHWSYDGARGQCTGSQVCRQILGDSLPCHQAWRWFARRLKREARHRFFKMLHQLHRGSQEVAGDFPMTTPEGERWFHLLCRRHGPDCYFGILQDITETKRLQRELERLAATDPLTGLLNRRAFVLAAEQEIARALRYPQPLALIMYDLDHFKVVNDCYGHETGDRVLAATATCCQQSARQNDLLARIGGEEFVLLAVNTGMEEARAVAERMREQIAALELHHQQNRVPITASFGIALLGPDGTTLGDLLRHADERLYAAKAAGRNRVCPGPEAGSELTPSLPGATAS</sequence>
<dbReference type="PANTHER" id="PTHR45138:SF9">
    <property type="entry name" value="DIGUANYLATE CYCLASE DGCM-RELATED"/>
    <property type="match status" value="1"/>
</dbReference>
<keyword evidence="2" id="KW-0812">Transmembrane</keyword>